<comment type="caution">
    <text evidence="16">The sequence shown here is derived from an EMBL/GenBank/DDBJ whole genome shotgun (WGS) entry which is preliminary data.</text>
</comment>
<comment type="catalytic activity">
    <reaction evidence="12 13">
        <text>L-cysteine + L-glutamate + ATP = gamma-L-glutamyl-L-cysteine + ADP + phosphate + H(+)</text>
        <dbReference type="Rhea" id="RHEA:13285"/>
        <dbReference type="ChEBI" id="CHEBI:15378"/>
        <dbReference type="ChEBI" id="CHEBI:29985"/>
        <dbReference type="ChEBI" id="CHEBI:30616"/>
        <dbReference type="ChEBI" id="CHEBI:35235"/>
        <dbReference type="ChEBI" id="CHEBI:43474"/>
        <dbReference type="ChEBI" id="CHEBI:58173"/>
        <dbReference type="ChEBI" id="CHEBI:456216"/>
        <dbReference type="EC" id="6.3.2.2"/>
    </reaction>
</comment>
<dbReference type="SUPFAM" id="SSF55931">
    <property type="entry name" value="Glutamine synthetase/guanido kinase"/>
    <property type="match status" value="1"/>
</dbReference>
<evidence type="ECO:0000256" key="6">
    <source>
        <dbReference type="ARBA" id="ARBA00022723"/>
    </source>
</evidence>
<evidence type="ECO:0000256" key="7">
    <source>
        <dbReference type="ARBA" id="ARBA00022741"/>
    </source>
</evidence>
<comment type="similarity">
    <text evidence="13">In the N-terminal section; belongs to the glutamate--cysteine ligase type 1 family. Type 2 subfamily.</text>
</comment>
<organism evidence="16 17">
    <name type="scientific">Bacillus cereus</name>
    <dbReference type="NCBI Taxonomy" id="1396"/>
    <lineage>
        <taxon>Bacteria</taxon>
        <taxon>Bacillati</taxon>
        <taxon>Bacillota</taxon>
        <taxon>Bacilli</taxon>
        <taxon>Bacillales</taxon>
        <taxon>Bacillaceae</taxon>
        <taxon>Bacillus</taxon>
        <taxon>Bacillus cereus group</taxon>
    </lineage>
</organism>
<keyword evidence="7 13" id="KW-0547">Nucleotide-binding</keyword>
<dbReference type="NCBIfam" id="NF002688">
    <property type="entry name" value="PRK02471.1"/>
    <property type="match status" value="1"/>
</dbReference>
<keyword evidence="11 13" id="KW-0511">Multifunctional enzyme</keyword>
<evidence type="ECO:0000256" key="11">
    <source>
        <dbReference type="ARBA" id="ARBA00023268"/>
    </source>
</evidence>
<evidence type="ECO:0000256" key="13">
    <source>
        <dbReference type="HAMAP-Rule" id="MF_00782"/>
    </source>
</evidence>
<comment type="pathway">
    <text evidence="13">Sulfur metabolism; glutathione biosynthesis; glutathione from L-cysteine and L-glutamate: step 2/2.</text>
</comment>
<evidence type="ECO:0000256" key="10">
    <source>
        <dbReference type="ARBA" id="ARBA00023211"/>
    </source>
</evidence>
<dbReference type="GO" id="GO:0005524">
    <property type="term" value="F:ATP binding"/>
    <property type="evidence" value="ECO:0007669"/>
    <property type="project" value="UniProtKB-UniRule"/>
</dbReference>
<evidence type="ECO:0000256" key="9">
    <source>
        <dbReference type="ARBA" id="ARBA00022842"/>
    </source>
</evidence>
<dbReference type="Proteomes" id="UP000613452">
    <property type="component" value="Unassembled WGS sequence"/>
</dbReference>
<keyword evidence="10" id="KW-0464">Manganese</keyword>
<evidence type="ECO:0000256" key="3">
    <source>
        <dbReference type="ARBA" id="ARBA00005006"/>
    </source>
</evidence>
<keyword evidence="8 13" id="KW-0067">ATP-binding</keyword>
<dbReference type="InterPro" id="IPR006335">
    <property type="entry name" value="Glut_biosynth"/>
</dbReference>
<keyword evidence="9" id="KW-0460">Magnesium</keyword>
<comment type="catalytic activity">
    <reaction evidence="13">
        <text>gamma-L-glutamyl-L-cysteine + glycine + ATP = glutathione + ADP + phosphate + H(+)</text>
        <dbReference type="Rhea" id="RHEA:13557"/>
        <dbReference type="ChEBI" id="CHEBI:15378"/>
        <dbReference type="ChEBI" id="CHEBI:30616"/>
        <dbReference type="ChEBI" id="CHEBI:43474"/>
        <dbReference type="ChEBI" id="CHEBI:57305"/>
        <dbReference type="ChEBI" id="CHEBI:57925"/>
        <dbReference type="ChEBI" id="CHEBI:58173"/>
        <dbReference type="ChEBI" id="CHEBI:456216"/>
        <dbReference type="EC" id="6.3.2.3"/>
    </reaction>
</comment>
<dbReference type="InterPro" id="IPR014746">
    <property type="entry name" value="Gln_synth/guanido_kin_cat_dom"/>
</dbReference>
<comment type="cofactor">
    <cofactor evidence="1">
        <name>Mn(2+)</name>
        <dbReference type="ChEBI" id="CHEBI:29035"/>
    </cofactor>
</comment>
<dbReference type="EC" id="6.3.2.2" evidence="13"/>
<dbReference type="InterPro" id="IPR011761">
    <property type="entry name" value="ATP-grasp"/>
</dbReference>
<evidence type="ECO:0000256" key="4">
    <source>
        <dbReference type="ARBA" id="ARBA00022598"/>
    </source>
</evidence>
<evidence type="ECO:0000256" key="1">
    <source>
        <dbReference type="ARBA" id="ARBA00001936"/>
    </source>
</evidence>
<dbReference type="GO" id="GO:0004357">
    <property type="term" value="F:glutamate-cysteine ligase activity"/>
    <property type="evidence" value="ECO:0007669"/>
    <property type="project" value="UniProtKB-UniRule"/>
</dbReference>
<dbReference type="HAMAP" id="MF_00782">
    <property type="entry name" value="Glut_biosynth"/>
    <property type="match status" value="1"/>
</dbReference>
<dbReference type="InterPro" id="IPR040657">
    <property type="entry name" value="GshAB_ATP-grasp"/>
</dbReference>
<evidence type="ECO:0000313" key="17">
    <source>
        <dbReference type="Proteomes" id="UP000613452"/>
    </source>
</evidence>
<sequence length="757" mass="87770">MNFKKMLVNDRVKPYLLKARYGIEKESKRVDLSGNLAKTDHPKSISLRDDHPYIQRDFSELQMEIITPVTETLEELFDYLAAIHDVAYRSMGKNEMLWPLSMPPQLPEKDEDIVIAKLKNAENVQYRQTLSNSYGRRKQMLCGVHFNFEFGDELIQALFNAQSEIKDYQHFKTEMYLKATRNYLHHRWLFTYFYGSSPSSEKNFFEEDSLKEVVRSIRSSKYGYTNSNDVQVSYSSIQNYVSDLSLMVKRGLLSAEREFYSPVRLRGGHHASDLEDHGISYIELRNIDLNPFETYGFSYEQAEFLHLFLIYLLWKDEGENCDEWVKMGDFYTDIVALEHPLEHTQFEIEAKNMINEMEQLAETLNLTISETLFVQLREMLMDPSKTLAGRLYKESEKSSQGQVATSIAKENYKKSWDKPYQLAGFTDMELSTQILMFDAIQQGIQIEILDRQDQFLKLKLKDHVEYVKNGNMTSKDNYVSTLIMENKTVTKKILQQHGFRVPKGEEFQTIEQALRSYDFFATKPFVVKPKTTNYGLGISIFKEDASYKDYQQAITLAFKEDSSILVEEFLNGTEYRFFVLNNRVYAVLLRIPANVKGDGKHTIEELVVQKNRDTLRGRDHRTPLETIQLGELENLMLKAQGYGTDSIPENDEIVYLRENSNISTGGDSIDVTDHIPDDYKKIAVDAVSALGVEICGIDLIIENTEVPATNKNAYGIIEANFNPSMYMHIYPYKGESRRLTMHIIHYLFPELLKNQSN</sequence>
<dbReference type="PANTHER" id="PTHR38761:SF1">
    <property type="entry name" value="GLUTAMATE--CYSTEINE LIGASE"/>
    <property type="match status" value="1"/>
</dbReference>
<dbReference type="PANTHER" id="PTHR38761">
    <property type="entry name" value="GLUTAMATE--CYSTEINE LIGASE"/>
    <property type="match status" value="1"/>
</dbReference>
<evidence type="ECO:0000256" key="5">
    <source>
        <dbReference type="ARBA" id="ARBA00022684"/>
    </source>
</evidence>
<accession>A0ABD4LED7</accession>
<dbReference type="PROSITE" id="PS50975">
    <property type="entry name" value="ATP_GRASP"/>
    <property type="match status" value="1"/>
</dbReference>
<comment type="cofactor">
    <cofactor evidence="2">
        <name>Mg(2+)</name>
        <dbReference type="ChEBI" id="CHEBI:18420"/>
    </cofactor>
</comment>
<gene>
    <name evidence="13 16" type="primary">gshAB</name>
    <name evidence="13" type="synonym">gshF</name>
    <name evidence="16" type="ORF">JCR31_11585</name>
</gene>
<comment type="subunit">
    <text evidence="13">Monomer.</text>
</comment>
<proteinExistence type="inferred from homology"/>
<dbReference type="SUPFAM" id="SSF56059">
    <property type="entry name" value="Glutathione synthetase ATP-binding domain-like"/>
    <property type="match status" value="1"/>
</dbReference>
<comment type="pathway">
    <text evidence="3 13">Sulfur metabolism; glutathione biosynthesis; glutathione from L-cysteine and L-glutamate: step 1/2.</text>
</comment>
<evidence type="ECO:0000256" key="8">
    <source>
        <dbReference type="ARBA" id="ARBA00022840"/>
    </source>
</evidence>
<reference evidence="16 17" key="1">
    <citation type="submission" date="2020-12" db="EMBL/GenBank/DDBJ databases">
        <title>Genome assembly for a thermostable protease producing Bacillus cereus MAKP1 strain isolated from chicken gut.</title>
        <authorList>
            <person name="Malaviya A."/>
        </authorList>
    </citation>
    <scope>NUCLEOTIDE SEQUENCE [LARGE SCALE GENOMIC DNA]</scope>
    <source>
        <strain evidence="16 17">MAKP1</strain>
    </source>
</reference>
<feature type="region of interest" description="Glutamate--cysteine ligase" evidence="13">
    <location>
        <begin position="1"/>
        <end position="336"/>
    </location>
</feature>
<dbReference type="InterPro" id="IPR011095">
    <property type="entry name" value="Dala_Dala_lig_C"/>
</dbReference>
<dbReference type="EMBL" id="JAEFBZ010000001">
    <property type="protein sequence ID" value="MBK1608553.1"/>
    <property type="molecule type" value="Genomic_DNA"/>
</dbReference>
<evidence type="ECO:0000256" key="12">
    <source>
        <dbReference type="ARBA" id="ARBA00048819"/>
    </source>
</evidence>
<evidence type="ECO:0000256" key="2">
    <source>
        <dbReference type="ARBA" id="ARBA00001946"/>
    </source>
</evidence>
<dbReference type="EC" id="6.3.2.3" evidence="13"/>
<dbReference type="AlphaFoldDB" id="A0ABD4LED7"/>
<dbReference type="Pfam" id="PF18419">
    <property type="entry name" value="ATP-grasp_6"/>
    <property type="match status" value="1"/>
</dbReference>
<feature type="coiled-coil region" evidence="14">
    <location>
        <begin position="343"/>
        <end position="370"/>
    </location>
</feature>
<feature type="domain" description="ATP-grasp" evidence="15">
    <location>
        <begin position="491"/>
        <end position="748"/>
    </location>
</feature>
<dbReference type="Pfam" id="PF07478">
    <property type="entry name" value="Dala_Dala_lig_C"/>
    <property type="match status" value="1"/>
</dbReference>
<name>A0ABD4LED7_BACCE</name>
<protein>
    <recommendedName>
        <fullName evidence="13">Glutathione biosynthesis bifunctional protein GshAB</fullName>
    </recommendedName>
    <alternativeName>
        <fullName evidence="13">Gamma-GCS-GS</fullName>
        <shortName evidence="13">GCS-GS</shortName>
    </alternativeName>
    <domain>
        <recommendedName>
            <fullName evidence="13">Glutamate--cysteine ligase</fullName>
            <ecNumber evidence="13">6.3.2.2</ecNumber>
        </recommendedName>
        <alternativeName>
            <fullName evidence="13">Gamma-ECS</fullName>
            <shortName evidence="13">GCS</shortName>
        </alternativeName>
        <alternativeName>
            <fullName evidence="13">Gamma-glutamylcysteine synthetase</fullName>
        </alternativeName>
    </domain>
    <domain>
        <recommendedName>
            <fullName evidence="13">Glutathione synthetase</fullName>
            <ecNumber evidence="13">6.3.2.3</ecNumber>
        </recommendedName>
        <alternativeName>
            <fullName evidence="13">GSH synthetase</fullName>
            <shortName evidence="13">GS</shortName>
            <shortName evidence="13">GSH-S</shortName>
            <shortName evidence="13">GSHase</shortName>
        </alternativeName>
        <alternativeName>
            <fullName evidence="13">Glutathione synthase</fullName>
        </alternativeName>
    </domain>
</protein>
<evidence type="ECO:0000259" key="15">
    <source>
        <dbReference type="PROSITE" id="PS50975"/>
    </source>
</evidence>
<dbReference type="InterPro" id="IPR006334">
    <property type="entry name" value="Glut_cys_ligase"/>
</dbReference>
<dbReference type="GO" id="GO:0004363">
    <property type="term" value="F:glutathione synthase activity"/>
    <property type="evidence" value="ECO:0007669"/>
    <property type="project" value="UniProtKB-UniRule"/>
</dbReference>
<dbReference type="RefSeq" id="WP_175543878.1">
    <property type="nucleotide sequence ID" value="NZ_CP040341.1"/>
</dbReference>
<dbReference type="GO" id="GO:0046872">
    <property type="term" value="F:metal ion binding"/>
    <property type="evidence" value="ECO:0007669"/>
    <property type="project" value="UniProtKB-KW"/>
</dbReference>
<dbReference type="Pfam" id="PF04262">
    <property type="entry name" value="Glu_cys_ligase"/>
    <property type="match status" value="2"/>
</dbReference>
<dbReference type="NCBIfam" id="TIGR01435">
    <property type="entry name" value="glu_cys_lig_rel"/>
    <property type="match status" value="1"/>
</dbReference>
<dbReference type="InterPro" id="IPR007370">
    <property type="entry name" value="Glu_cys_ligase"/>
</dbReference>
<keyword evidence="14" id="KW-0175">Coiled coil</keyword>
<comment type="function">
    <text evidence="13">Synthesizes glutathione from L-glutamate and L-cysteine via gamma-L-glutamyl-L-cysteine.</text>
</comment>
<dbReference type="Gene3D" id="3.30.590.20">
    <property type="match status" value="1"/>
</dbReference>
<keyword evidence="5 13" id="KW-0317">Glutathione biosynthesis</keyword>
<evidence type="ECO:0000256" key="14">
    <source>
        <dbReference type="SAM" id="Coils"/>
    </source>
</evidence>
<keyword evidence="4 13" id="KW-0436">Ligase</keyword>
<dbReference type="Gene3D" id="3.30.470.20">
    <property type="entry name" value="ATP-grasp fold, B domain"/>
    <property type="match status" value="2"/>
</dbReference>
<keyword evidence="6" id="KW-0479">Metal-binding</keyword>
<evidence type="ECO:0000313" key="16">
    <source>
        <dbReference type="EMBL" id="MBK1608553.1"/>
    </source>
</evidence>